<dbReference type="AlphaFoldDB" id="A0A151WNU6"/>
<dbReference type="InterPro" id="IPR036291">
    <property type="entry name" value="NAD(P)-bd_dom_sf"/>
</dbReference>
<evidence type="ECO:0000313" key="5">
    <source>
        <dbReference type="Proteomes" id="UP000075809"/>
    </source>
</evidence>
<dbReference type="PANTHER" id="PTHR12286">
    <property type="entry name" value="SACCHAROPINE DEHYDROGENASE-LIKE OXIDOREDUCTASE"/>
    <property type="match status" value="1"/>
</dbReference>
<dbReference type="SUPFAM" id="SSF51735">
    <property type="entry name" value="NAD(P)-binding Rossmann-fold domains"/>
    <property type="match status" value="1"/>
</dbReference>
<sequence>MADERLDIVIFGATGYTGKYVVKNATHVYKDHKMKFGIAGRRKEALDAVVKEFASDIEDVPIILADIKDEESLKKMTERAKILINCCGPYRFYGEPVIKTCIATRTHYVDVTGEEQFMIEMQLKYNEAAKEAGVYIVSACGFDCIPSDLGIIFTQQKFEGEVNAIEIYMNVWSSTTDKKGPLFNYATWESVVHSLAHVKEIPALRKKLYPTKLPEFTPKLKSSVLHRSDVSEGWSTPFPSADRSVALRTQRFLYDKYKERPAQVQFYVTMKSFFEFLMMAIVGMLLLVLSRTACGRNLLLKYPALFSFGFVSHESPNPEMLKSTHFSITFKASGWTEKLAEPTDKHTDPPNKKVITRVSGESPAYEMTSIAVILSATTILNETDKMPDNGGVLTPGAAFRKTSLIEQLMKHNIKFEVISHTEK</sequence>
<reference evidence="4 5" key="1">
    <citation type="submission" date="2015-09" db="EMBL/GenBank/DDBJ databases">
        <title>Trachymyrmex zeteki WGS genome.</title>
        <authorList>
            <person name="Nygaard S."/>
            <person name="Hu H."/>
            <person name="Boomsma J."/>
            <person name="Zhang G."/>
        </authorList>
    </citation>
    <scope>NUCLEOTIDE SEQUENCE [LARGE SCALE GENOMIC DNA]</scope>
    <source>
        <strain evidence="4">Tzet28-1</strain>
        <tissue evidence="4">Whole body</tissue>
    </source>
</reference>
<evidence type="ECO:0000313" key="4">
    <source>
        <dbReference type="EMBL" id="KYQ49461.1"/>
    </source>
</evidence>
<dbReference type="PANTHER" id="PTHR12286:SF5">
    <property type="entry name" value="SACCHAROPINE DEHYDROGENASE-LIKE OXIDOREDUCTASE"/>
    <property type="match status" value="1"/>
</dbReference>
<name>A0A151WNU6_9HYME</name>
<keyword evidence="2" id="KW-0472">Membrane</keyword>
<gene>
    <name evidence="4" type="ORF">ALC60_11567</name>
</gene>
<proteinExistence type="inferred from homology"/>
<organism evidence="4 5">
    <name type="scientific">Mycetomoellerius zeteki</name>
    <dbReference type="NCBI Taxonomy" id="64791"/>
    <lineage>
        <taxon>Eukaryota</taxon>
        <taxon>Metazoa</taxon>
        <taxon>Ecdysozoa</taxon>
        <taxon>Arthropoda</taxon>
        <taxon>Hexapoda</taxon>
        <taxon>Insecta</taxon>
        <taxon>Pterygota</taxon>
        <taxon>Neoptera</taxon>
        <taxon>Endopterygota</taxon>
        <taxon>Hymenoptera</taxon>
        <taxon>Apocrita</taxon>
        <taxon>Aculeata</taxon>
        <taxon>Formicoidea</taxon>
        <taxon>Formicidae</taxon>
        <taxon>Myrmicinae</taxon>
        <taxon>Mycetomoellerius</taxon>
    </lineage>
</organism>
<keyword evidence="2" id="KW-0812">Transmembrane</keyword>
<keyword evidence="5" id="KW-1185">Reference proteome</keyword>
<dbReference type="EMBL" id="KQ982907">
    <property type="protein sequence ID" value="KYQ49461.1"/>
    <property type="molecule type" value="Genomic_DNA"/>
</dbReference>
<evidence type="ECO:0000256" key="2">
    <source>
        <dbReference type="SAM" id="Phobius"/>
    </source>
</evidence>
<evidence type="ECO:0000256" key="1">
    <source>
        <dbReference type="ARBA" id="ARBA00038048"/>
    </source>
</evidence>
<dbReference type="Gene3D" id="3.40.50.720">
    <property type="entry name" value="NAD(P)-binding Rossmann-like Domain"/>
    <property type="match status" value="1"/>
</dbReference>
<comment type="similarity">
    <text evidence="1">Belongs to the saccharopine dehydrogenase family.</text>
</comment>
<keyword evidence="2" id="KW-1133">Transmembrane helix</keyword>
<dbReference type="FunFam" id="3.40.50.720:FF:000178">
    <property type="entry name" value="Saccharopine dehydrogenase-like oxidoreductase"/>
    <property type="match status" value="1"/>
</dbReference>
<accession>A0A151WNU6</accession>
<dbReference type="Pfam" id="PF03435">
    <property type="entry name" value="Sacchrp_dh_NADP"/>
    <property type="match status" value="1"/>
</dbReference>
<feature type="transmembrane region" description="Helical" evidence="2">
    <location>
        <begin position="266"/>
        <end position="289"/>
    </location>
</feature>
<dbReference type="Proteomes" id="UP000075809">
    <property type="component" value="Unassembled WGS sequence"/>
</dbReference>
<dbReference type="GO" id="GO:0005739">
    <property type="term" value="C:mitochondrion"/>
    <property type="evidence" value="ECO:0007669"/>
    <property type="project" value="TreeGrafter"/>
</dbReference>
<dbReference type="GO" id="GO:0005886">
    <property type="term" value="C:plasma membrane"/>
    <property type="evidence" value="ECO:0007669"/>
    <property type="project" value="TreeGrafter"/>
</dbReference>
<dbReference type="GO" id="GO:0009247">
    <property type="term" value="P:glycolipid biosynthetic process"/>
    <property type="evidence" value="ECO:0007669"/>
    <property type="project" value="TreeGrafter"/>
</dbReference>
<dbReference type="STRING" id="64791.A0A151WNU6"/>
<dbReference type="InterPro" id="IPR051276">
    <property type="entry name" value="Saccharopine_DH-like_oxidrdct"/>
</dbReference>
<feature type="domain" description="Saccharopine dehydrogenase NADP binding" evidence="3">
    <location>
        <begin position="8"/>
        <end position="137"/>
    </location>
</feature>
<dbReference type="InterPro" id="IPR005097">
    <property type="entry name" value="Sacchrp_dh_NADP-bd"/>
</dbReference>
<dbReference type="GO" id="GO:0005811">
    <property type="term" value="C:lipid droplet"/>
    <property type="evidence" value="ECO:0007669"/>
    <property type="project" value="TreeGrafter"/>
</dbReference>
<protein>
    <submittedName>
        <fullName evidence="4">Putative saccharopine dehydrogenase</fullName>
    </submittedName>
</protein>
<evidence type="ECO:0000259" key="3">
    <source>
        <dbReference type="Pfam" id="PF03435"/>
    </source>
</evidence>